<reference evidence="1" key="1">
    <citation type="submission" date="2020-05" db="EMBL/GenBank/DDBJ databases">
        <title>Mycena genomes resolve the evolution of fungal bioluminescence.</title>
        <authorList>
            <person name="Tsai I.J."/>
        </authorList>
    </citation>
    <scope>NUCLEOTIDE SEQUENCE</scope>
    <source>
        <strain evidence="1">171206Taipei</strain>
    </source>
</reference>
<evidence type="ECO:0000313" key="2">
    <source>
        <dbReference type="Proteomes" id="UP000636479"/>
    </source>
</evidence>
<dbReference type="EMBL" id="JACAZF010000007">
    <property type="protein sequence ID" value="KAF7298810.1"/>
    <property type="molecule type" value="Genomic_DNA"/>
</dbReference>
<dbReference type="Proteomes" id="UP000636479">
    <property type="component" value="Unassembled WGS sequence"/>
</dbReference>
<dbReference type="AlphaFoldDB" id="A0A8H6SJ59"/>
<accession>A0A8H6SJ59</accession>
<comment type="caution">
    <text evidence="1">The sequence shown here is derived from an EMBL/GenBank/DDBJ whole genome shotgun (WGS) entry which is preliminary data.</text>
</comment>
<keyword evidence="2" id="KW-1185">Reference proteome</keyword>
<name>A0A8H6SJ59_9AGAR</name>
<sequence length="202" mass="24002">MLLMDEHDAAMTLATRYLRSLPHHIDEKWVGCCMLIINALIAHEARKRGLRDFYPARRKLDEMLTIHPNLYPSPKTLMVLLSTVRQTEMWDHSLAHSHQVQTRWGPNVEDENVRHRVAEYALIEGRLYIYGRLRAAEEALLFPDPPVNQSEILMRRTYREYFPQSQNGRHRSRERWKRLEAKAMAVRLRLQKKEKYVNTTTN</sequence>
<evidence type="ECO:0000313" key="1">
    <source>
        <dbReference type="EMBL" id="KAF7298810.1"/>
    </source>
</evidence>
<gene>
    <name evidence="1" type="ORF">MIND_00828600</name>
</gene>
<dbReference type="RefSeq" id="XP_037218198.1">
    <property type="nucleotide sequence ID" value="XM_037364956.1"/>
</dbReference>
<organism evidence="1 2">
    <name type="scientific">Mycena indigotica</name>
    <dbReference type="NCBI Taxonomy" id="2126181"/>
    <lineage>
        <taxon>Eukaryota</taxon>
        <taxon>Fungi</taxon>
        <taxon>Dikarya</taxon>
        <taxon>Basidiomycota</taxon>
        <taxon>Agaricomycotina</taxon>
        <taxon>Agaricomycetes</taxon>
        <taxon>Agaricomycetidae</taxon>
        <taxon>Agaricales</taxon>
        <taxon>Marasmiineae</taxon>
        <taxon>Mycenaceae</taxon>
        <taxon>Mycena</taxon>
    </lineage>
</organism>
<proteinExistence type="predicted"/>
<protein>
    <submittedName>
        <fullName evidence="1">Uncharacterized protein</fullName>
    </submittedName>
</protein>
<dbReference type="GeneID" id="59347472"/>
<dbReference type="OrthoDB" id="3149711at2759"/>